<evidence type="ECO:0000313" key="6">
    <source>
        <dbReference type="EMBL" id="EFC95807.1"/>
    </source>
</evidence>
<dbReference type="HOGENOM" id="CLU_039613_6_1_9"/>
<proteinExistence type="inferred from homology"/>
<evidence type="ECO:0000259" key="5">
    <source>
        <dbReference type="PROSITE" id="PS50931"/>
    </source>
</evidence>
<evidence type="ECO:0000256" key="1">
    <source>
        <dbReference type="ARBA" id="ARBA00009437"/>
    </source>
</evidence>
<accession>D3AQU8</accession>
<dbReference type="EMBL" id="ACIO01000674">
    <property type="protein sequence ID" value="EFC95807.1"/>
    <property type="molecule type" value="Genomic_DNA"/>
</dbReference>
<evidence type="ECO:0000256" key="3">
    <source>
        <dbReference type="ARBA" id="ARBA00023125"/>
    </source>
</evidence>
<dbReference type="Pfam" id="PF03466">
    <property type="entry name" value="LysR_substrate"/>
    <property type="match status" value="1"/>
</dbReference>
<dbReference type="Gene3D" id="3.40.190.10">
    <property type="entry name" value="Periplasmic binding protein-like II"/>
    <property type="match status" value="2"/>
</dbReference>
<evidence type="ECO:0000256" key="2">
    <source>
        <dbReference type="ARBA" id="ARBA00023015"/>
    </source>
</evidence>
<dbReference type="SUPFAM" id="SSF46785">
    <property type="entry name" value="Winged helix' DNA-binding domain"/>
    <property type="match status" value="1"/>
</dbReference>
<keyword evidence="4" id="KW-0804">Transcription</keyword>
<dbReference type="GO" id="GO:0003700">
    <property type="term" value="F:DNA-binding transcription factor activity"/>
    <property type="evidence" value="ECO:0007669"/>
    <property type="project" value="InterPro"/>
</dbReference>
<reference evidence="6 7" key="1">
    <citation type="submission" date="2010-01" db="EMBL/GenBank/DDBJ databases">
        <authorList>
            <person name="Weinstock G."/>
            <person name="Sodergren E."/>
            <person name="Clifton S."/>
            <person name="Fulton L."/>
            <person name="Fulton B."/>
            <person name="Courtney L."/>
            <person name="Fronick C."/>
            <person name="Harrison M."/>
            <person name="Strong C."/>
            <person name="Farmer C."/>
            <person name="Delahaunty K."/>
            <person name="Markovic C."/>
            <person name="Hall O."/>
            <person name="Minx P."/>
            <person name="Tomlinson C."/>
            <person name="Mitreva M."/>
            <person name="Nelson J."/>
            <person name="Hou S."/>
            <person name="Wollam A."/>
            <person name="Pepin K.H."/>
            <person name="Johnson M."/>
            <person name="Bhonagiri V."/>
            <person name="Nash W.E."/>
            <person name="Warren W."/>
            <person name="Chinwalla A."/>
            <person name="Mardis E.R."/>
            <person name="Wilson R.K."/>
        </authorList>
    </citation>
    <scope>NUCLEOTIDE SEQUENCE [LARGE SCALE GENOMIC DNA]</scope>
    <source>
        <strain evidence="6 7">DSM 13479</strain>
    </source>
</reference>
<organism evidence="6 7">
    <name type="scientific">Hungatella hathewayi DSM 13479</name>
    <dbReference type="NCBI Taxonomy" id="566550"/>
    <lineage>
        <taxon>Bacteria</taxon>
        <taxon>Bacillati</taxon>
        <taxon>Bacillota</taxon>
        <taxon>Clostridia</taxon>
        <taxon>Lachnospirales</taxon>
        <taxon>Lachnospiraceae</taxon>
        <taxon>Hungatella</taxon>
    </lineage>
</organism>
<dbReference type="InterPro" id="IPR036388">
    <property type="entry name" value="WH-like_DNA-bd_sf"/>
</dbReference>
<dbReference type="InterPro" id="IPR036390">
    <property type="entry name" value="WH_DNA-bd_sf"/>
</dbReference>
<evidence type="ECO:0000256" key="4">
    <source>
        <dbReference type="ARBA" id="ARBA00023163"/>
    </source>
</evidence>
<feature type="domain" description="HTH lysR-type" evidence="5">
    <location>
        <begin position="19"/>
        <end position="69"/>
    </location>
</feature>
<evidence type="ECO:0000313" key="7">
    <source>
        <dbReference type="Proteomes" id="UP000004968"/>
    </source>
</evidence>
<dbReference type="PANTHER" id="PTHR30126">
    <property type="entry name" value="HTH-TYPE TRANSCRIPTIONAL REGULATOR"/>
    <property type="match status" value="1"/>
</dbReference>
<name>D3AQU8_9FIRM</name>
<dbReference type="GO" id="GO:0000976">
    <property type="term" value="F:transcription cis-regulatory region binding"/>
    <property type="evidence" value="ECO:0007669"/>
    <property type="project" value="TreeGrafter"/>
</dbReference>
<dbReference type="PRINTS" id="PR00039">
    <property type="entry name" value="HTHLYSR"/>
</dbReference>
<dbReference type="PANTHER" id="PTHR30126:SF39">
    <property type="entry name" value="HTH-TYPE TRANSCRIPTIONAL REGULATOR CYSL"/>
    <property type="match status" value="1"/>
</dbReference>
<keyword evidence="2" id="KW-0805">Transcription regulation</keyword>
<dbReference type="PROSITE" id="PS50931">
    <property type="entry name" value="HTH_LYSR"/>
    <property type="match status" value="1"/>
</dbReference>
<comment type="caution">
    <text evidence="6">The sequence shown here is derived from an EMBL/GenBank/DDBJ whole genome shotgun (WGS) entry which is preliminary data.</text>
</comment>
<dbReference type="InterPro" id="IPR000847">
    <property type="entry name" value="LysR_HTH_N"/>
</dbReference>
<dbReference type="Proteomes" id="UP000004968">
    <property type="component" value="Unassembled WGS sequence"/>
</dbReference>
<sequence>MEVFYERRKVQMLDFRMDTFLAVCRCMNFTKAAEELNITQPAVSHHIHYLEEHYQVKLFEYSGKKIGLTEAGRLLLSAATTMQHDELHLKQALQMSEGGGRRLVFGATMTVGEYVLPEALMRLMDAQPDISVKMVVADTQDLLRSLDEGEIEFAVVEGFFQKKEYDFLVYDRGKFVIVASPEYRFHSEGKVIEDLTRERFFIREPGSGTRYVFERYLEGKNLLIHDFEDLMEISNIGAIKSLVADGRGITFLYEAAVKRELEEGSLRRVELEDFELSHDFTFIWRKDSIYADYYRELYRLLRGSEL</sequence>
<keyword evidence="3" id="KW-0238">DNA-binding</keyword>
<dbReference type="SUPFAM" id="SSF53850">
    <property type="entry name" value="Periplasmic binding protein-like II"/>
    <property type="match status" value="1"/>
</dbReference>
<gene>
    <name evidence="6" type="ORF">CLOSTHATH_06004</name>
</gene>
<dbReference type="AlphaFoldDB" id="D3AQU8"/>
<comment type="similarity">
    <text evidence="1">Belongs to the LysR transcriptional regulatory family.</text>
</comment>
<dbReference type="Pfam" id="PF00126">
    <property type="entry name" value="HTH_1"/>
    <property type="match status" value="1"/>
</dbReference>
<dbReference type="InterPro" id="IPR005119">
    <property type="entry name" value="LysR_subst-bd"/>
</dbReference>
<dbReference type="Gene3D" id="1.10.10.10">
    <property type="entry name" value="Winged helix-like DNA-binding domain superfamily/Winged helix DNA-binding domain"/>
    <property type="match status" value="1"/>
</dbReference>
<protein>
    <submittedName>
        <fullName evidence="6">LysR substrate binding domain protein</fullName>
    </submittedName>
</protein>